<sequence length="166" mass="18950">MWDPDDAIAYLQLPEAEAAVRTCAGTPDGGLPVNLQVLVISDCEKLVNDQKEWRLQRLPSLRELEIYHNGSDEEIFGGENWELPCSIQSLTIRNLKTLSRQFLKSLTSLEYQWIYDLPQIQSLLEQGLPSSLSRLSLYDRHEHHSLPTEGLRHLTSLQSLDISSCY</sequence>
<evidence type="ECO:0000313" key="1">
    <source>
        <dbReference type="EMBL" id="PHT94877.1"/>
    </source>
</evidence>
<gene>
    <name evidence="1" type="ORF">T459_02759</name>
</gene>
<reference evidence="1 2" key="1">
    <citation type="journal article" date="2014" name="Nat. Genet.">
        <title>Genome sequence of the hot pepper provides insights into the evolution of pungency in Capsicum species.</title>
        <authorList>
            <person name="Kim S."/>
            <person name="Park M."/>
            <person name="Yeom S.I."/>
            <person name="Kim Y.M."/>
            <person name="Lee J.M."/>
            <person name="Lee H.A."/>
            <person name="Seo E."/>
            <person name="Choi J."/>
            <person name="Cheong K."/>
            <person name="Kim K.T."/>
            <person name="Jung K."/>
            <person name="Lee G.W."/>
            <person name="Oh S.K."/>
            <person name="Bae C."/>
            <person name="Kim S.B."/>
            <person name="Lee H.Y."/>
            <person name="Kim S.Y."/>
            <person name="Kim M.S."/>
            <person name="Kang B.C."/>
            <person name="Jo Y.D."/>
            <person name="Yang H.B."/>
            <person name="Jeong H.J."/>
            <person name="Kang W.H."/>
            <person name="Kwon J.K."/>
            <person name="Shin C."/>
            <person name="Lim J.Y."/>
            <person name="Park J.H."/>
            <person name="Huh J.H."/>
            <person name="Kim J.S."/>
            <person name="Kim B.D."/>
            <person name="Cohen O."/>
            <person name="Paran I."/>
            <person name="Suh M.C."/>
            <person name="Lee S.B."/>
            <person name="Kim Y.K."/>
            <person name="Shin Y."/>
            <person name="Noh S.J."/>
            <person name="Park J."/>
            <person name="Seo Y.S."/>
            <person name="Kwon S.Y."/>
            <person name="Kim H.A."/>
            <person name="Park J.M."/>
            <person name="Kim H.J."/>
            <person name="Choi S.B."/>
            <person name="Bosland P.W."/>
            <person name="Reeves G."/>
            <person name="Jo S.H."/>
            <person name="Lee B.W."/>
            <person name="Cho H.T."/>
            <person name="Choi H.S."/>
            <person name="Lee M.S."/>
            <person name="Yu Y."/>
            <person name="Do Choi Y."/>
            <person name="Park B.S."/>
            <person name="van Deynze A."/>
            <person name="Ashrafi H."/>
            <person name="Hill T."/>
            <person name="Kim W.T."/>
            <person name="Pai H.S."/>
            <person name="Ahn H.K."/>
            <person name="Yeam I."/>
            <person name="Giovannoni J.J."/>
            <person name="Rose J.K."/>
            <person name="Sorensen I."/>
            <person name="Lee S.J."/>
            <person name="Kim R.W."/>
            <person name="Choi I.Y."/>
            <person name="Choi B.S."/>
            <person name="Lim J.S."/>
            <person name="Lee Y.H."/>
            <person name="Choi D."/>
        </authorList>
    </citation>
    <scope>NUCLEOTIDE SEQUENCE [LARGE SCALE GENOMIC DNA]</scope>
    <source>
        <strain evidence="2">cv. CM334</strain>
    </source>
</reference>
<reference evidence="1 2" key="2">
    <citation type="journal article" date="2017" name="Genome Biol.">
        <title>New reference genome sequences of hot pepper reveal the massive evolution of plant disease-resistance genes by retroduplication.</title>
        <authorList>
            <person name="Kim S."/>
            <person name="Park J."/>
            <person name="Yeom S.I."/>
            <person name="Kim Y.M."/>
            <person name="Seo E."/>
            <person name="Kim K.T."/>
            <person name="Kim M.S."/>
            <person name="Lee J.M."/>
            <person name="Cheong K."/>
            <person name="Shin H.S."/>
            <person name="Kim S.B."/>
            <person name="Han K."/>
            <person name="Lee J."/>
            <person name="Park M."/>
            <person name="Lee H.A."/>
            <person name="Lee H.Y."/>
            <person name="Lee Y."/>
            <person name="Oh S."/>
            <person name="Lee J.H."/>
            <person name="Choi E."/>
            <person name="Choi E."/>
            <person name="Lee S.E."/>
            <person name="Jeon J."/>
            <person name="Kim H."/>
            <person name="Choi G."/>
            <person name="Song H."/>
            <person name="Lee J."/>
            <person name="Lee S.C."/>
            <person name="Kwon J.K."/>
            <person name="Lee H.Y."/>
            <person name="Koo N."/>
            <person name="Hong Y."/>
            <person name="Kim R.W."/>
            <person name="Kang W.H."/>
            <person name="Huh J.H."/>
            <person name="Kang B.C."/>
            <person name="Yang T.J."/>
            <person name="Lee Y.H."/>
            <person name="Bennetzen J.L."/>
            <person name="Choi D."/>
        </authorList>
    </citation>
    <scope>NUCLEOTIDE SEQUENCE [LARGE SCALE GENOMIC DNA]</scope>
    <source>
        <strain evidence="2">cv. CM334</strain>
    </source>
</reference>
<protein>
    <submittedName>
        <fullName evidence="1">Uncharacterized protein</fullName>
    </submittedName>
</protein>
<keyword evidence="2" id="KW-1185">Reference proteome</keyword>
<organism evidence="1 2">
    <name type="scientific">Capsicum annuum</name>
    <name type="common">Capsicum pepper</name>
    <dbReference type="NCBI Taxonomy" id="4072"/>
    <lineage>
        <taxon>Eukaryota</taxon>
        <taxon>Viridiplantae</taxon>
        <taxon>Streptophyta</taxon>
        <taxon>Embryophyta</taxon>
        <taxon>Tracheophyta</taxon>
        <taxon>Spermatophyta</taxon>
        <taxon>Magnoliopsida</taxon>
        <taxon>eudicotyledons</taxon>
        <taxon>Gunneridae</taxon>
        <taxon>Pentapetalae</taxon>
        <taxon>asterids</taxon>
        <taxon>lamiids</taxon>
        <taxon>Solanales</taxon>
        <taxon>Solanaceae</taxon>
        <taxon>Solanoideae</taxon>
        <taxon>Capsiceae</taxon>
        <taxon>Capsicum</taxon>
    </lineage>
</organism>
<comment type="caution">
    <text evidence="1">The sequence shown here is derived from an EMBL/GenBank/DDBJ whole genome shotgun (WGS) entry which is preliminary data.</text>
</comment>
<dbReference type="Gene3D" id="3.80.10.10">
    <property type="entry name" value="Ribonuclease Inhibitor"/>
    <property type="match status" value="1"/>
</dbReference>
<dbReference type="SUPFAM" id="SSF52058">
    <property type="entry name" value="L domain-like"/>
    <property type="match status" value="1"/>
</dbReference>
<name>A0A2G3AKV0_CAPAN</name>
<dbReference type="Proteomes" id="UP000222542">
    <property type="component" value="Unassembled WGS sequence"/>
</dbReference>
<dbReference type="InterPro" id="IPR032675">
    <property type="entry name" value="LRR_dom_sf"/>
</dbReference>
<evidence type="ECO:0000313" key="2">
    <source>
        <dbReference type="Proteomes" id="UP000222542"/>
    </source>
</evidence>
<accession>A0A2G3AKV0</accession>
<dbReference type="Gramene" id="PHT94877">
    <property type="protein sequence ID" value="PHT94877"/>
    <property type="gene ID" value="T459_02759"/>
</dbReference>
<dbReference type="EMBL" id="AYRZ02000001">
    <property type="protein sequence ID" value="PHT94877.1"/>
    <property type="molecule type" value="Genomic_DNA"/>
</dbReference>
<dbReference type="AlphaFoldDB" id="A0A2G3AKV0"/>
<proteinExistence type="predicted"/>